<evidence type="ECO:0008006" key="8">
    <source>
        <dbReference type="Google" id="ProtNLM"/>
    </source>
</evidence>
<sequence>MIFPEKPKTLMNKFNLSIDQLDYKYIENCQSVKQLERILRVLRSGEEGTYPHLLKFCENKLRDKDPLNKLLIVAEKAKHYAELSDSEKKEILADMEQWSHEMSQYKTKSTATESVTKEIPPIRNQNRRMTLNSNKSDVTLDSKVLKVKECKPRSYEDWDKYNVDEELNKLDDKGEEEIDDIKEDTTMGLSKHVPITNLLQPEREKIAELERMKGNEAYKAQDYKEAEIYYTRSLSAYKTAKSLNNRAQTYIKLKRYLEAVLDCNEAISMEPSNVKALFRRGIAHKEAKIYDLAIIDFGILLEIEPNNVPAKEQLQEIEKLRLQTPENRKVLIEEIETNDQPQETNFESKTKTMENNSSKRIMIEEIKNTTIHQPTLDEICNCNNDTYPALSKTTQEMFNIVQNQKLEKPAPEPKMYPILEDRSDSNEMLVPVSSKYFYNDKKLEPHSTKSFNK</sequence>
<keyword evidence="3" id="KW-0677">Repeat</keyword>
<dbReference type="GO" id="GO:0005739">
    <property type="term" value="C:mitochondrion"/>
    <property type="evidence" value="ECO:0007669"/>
    <property type="project" value="TreeGrafter"/>
</dbReference>
<dbReference type="PROSITE" id="PS50005">
    <property type="entry name" value="TPR"/>
    <property type="match status" value="2"/>
</dbReference>
<keyword evidence="2" id="KW-0963">Cytoplasm</keyword>
<dbReference type="PANTHER" id="PTHR45984:SF2">
    <property type="entry name" value="MITOCHONDRIAL IMPORT RECEPTOR SUBUNIT TOM34"/>
    <property type="match status" value="1"/>
</dbReference>
<evidence type="ECO:0000256" key="2">
    <source>
        <dbReference type="ARBA" id="ARBA00022490"/>
    </source>
</evidence>
<accession>A0AAV6VAQ6</accession>
<feature type="repeat" description="TPR" evidence="5">
    <location>
        <begin position="274"/>
        <end position="307"/>
    </location>
</feature>
<evidence type="ECO:0000256" key="4">
    <source>
        <dbReference type="ARBA" id="ARBA00022803"/>
    </source>
</evidence>
<protein>
    <recommendedName>
        <fullName evidence="8">Sperm-associated antigen 1</fullName>
    </recommendedName>
</protein>
<feature type="repeat" description="TPR" evidence="5">
    <location>
        <begin position="240"/>
        <end position="273"/>
    </location>
</feature>
<dbReference type="GO" id="GO:0005829">
    <property type="term" value="C:cytosol"/>
    <property type="evidence" value="ECO:0007669"/>
    <property type="project" value="TreeGrafter"/>
</dbReference>
<evidence type="ECO:0000256" key="1">
    <source>
        <dbReference type="ARBA" id="ARBA00004496"/>
    </source>
</evidence>
<dbReference type="EMBL" id="JAFNEN010000132">
    <property type="protein sequence ID" value="KAG8193044.1"/>
    <property type="molecule type" value="Genomic_DNA"/>
</dbReference>
<comment type="subcellular location">
    <subcellularLocation>
        <location evidence="1">Cytoplasm</location>
    </subcellularLocation>
</comment>
<proteinExistence type="predicted"/>
<dbReference type="AlphaFoldDB" id="A0AAV6VAQ6"/>
<dbReference type="PANTHER" id="PTHR45984">
    <property type="entry name" value="RNA (RNA) POLYMERASE II ASSOCIATED PROTEIN HOMOLOG"/>
    <property type="match status" value="1"/>
</dbReference>
<evidence type="ECO:0000256" key="5">
    <source>
        <dbReference type="PROSITE-ProRule" id="PRU00339"/>
    </source>
</evidence>
<dbReference type="GO" id="GO:0031072">
    <property type="term" value="F:heat shock protein binding"/>
    <property type="evidence" value="ECO:0007669"/>
    <property type="project" value="TreeGrafter"/>
</dbReference>
<dbReference type="InterPro" id="IPR011990">
    <property type="entry name" value="TPR-like_helical_dom_sf"/>
</dbReference>
<evidence type="ECO:0000256" key="3">
    <source>
        <dbReference type="ARBA" id="ARBA00022737"/>
    </source>
</evidence>
<dbReference type="SUPFAM" id="SSF48452">
    <property type="entry name" value="TPR-like"/>
    <property type="match status" value="1"/>
</dbReference>
<gene>
    <name evidence="6" type="ORF">JTE90_028156</name>
</gene>
<dbReference type="Gene3D" id="1.25.40.10">
    <property type="entry name" value="Tetratricopeptide repeat domain"/>
    <property type="match status" value="1"/>
</dbReference>
<reference evidence="6 7" key="1">
    <citation type="journal article" date="2022" name="Nat. Ecol. Evol.">
        <title>A masculinizing supergene underlies an exaggerated male reproductive morph in a spider.</title>
        <authorList>
            <person name="Hendrickx F."/>
            <person name="De Corte Z."/>
            <person name="Sonet G."/>
            <person name="Van Belleghem S.M."/>
            <person name="Kostlbacher S."/>
            <person name="Vangestel C."/>
        </authorList>
    </citation>
    <scope>NUCLEOTIDE SEQUENCE [LARGE SCALE GENOMIC DNA]</scope>
    <source>
        <strain evidence="6">W744_W776</strain>
    </source>
</reference>
<dbReference type="Pfam" id="PF00515">
    <property type="entry name" value="TPR_1"/>
    <property type="match status" value="1"/>
</dbReference>
<dbReference type="Proteomes" id="UP000827092">
    <property type="component" value="Unassembled WGS sequence"/>
</dbReference>
<organism evidence="6 7">
    <name type="scientific">Oedothorax gibbosus</name>
    <dbReference type="NCBI Taxonomy" id="931172"/>
    <lineage>
        <taxon>Eukaryota</taxon>
        <taxon>Metazoa</taxon>
        <taxon>Ecdysozoa</taxon>
        <taxon>Arthropoda</taxon>
        <taxon>Chelicerata</taxon>
        <taxon>Arachnida</taxon>
        <taxon>Araneae</taxon>
        <taxon>Araneomorphae</taxon>
        <taxon>Entelegynae</taxon>
        <taxon>Araneoidea</taxon>
        <taxon>Linyphiidae</taxon>
        <taxon>Erigoninae</taxon>
        <taxon>Oedothorax</taxon>
    </lineage>
</organism>
<name>A0AAV6VAQ6_9ARAC</name>
<comment type="caution">
    <text evidence="6">The sequence shown here is derived from an EMBL/GenBank/DDBJ whole genome shotgun (WGS) entry which is preliminary data.</text>
</comment>
<keyword evidence="7" id="KW-1185">Reference proteome</keyword>
<evidence type="ECO:0000313" key="6">
    <source>
        <dbReference type="EMBL" id="KAG8193044.1"/>
    </source>
</evidence>
<keyword evidence="4 5" id="KW-0802">TPR repeat</keyword>
<dbReference type="InterPro" id="IPR019734">
    <property type="entry name" value="TPR_rpt"/>
</dbReference>
<evidence type="ECO:0000313" key="7">
    <source>
        <dbReference type="Proteomes" id="UP000827092"/>
    </source>
</evidence>
<dbReference type="SMART" id="SM00028">
    <property type="entry name" value="TPR"/>
    <property type="match status" value="3"/>
</dbReference>
<dbReference type="InterPro" id="IPR051982">
    <property type="entry name" value="CiliaryAsmbly_MitoImport"/>
</dbReference>
<dbReference type="GO" id="GO:0006626">
    <property type="term" value="P:protein targeting to mitochondrion"/>
    <property type="evidence" value="ECO:0007669"/>
    <property type="project" value="TreeGrafter"/>
</dbReference>